<proteinExistence type="predicted"/>
<dbReference type="GO" id="GO:0006886">
    <property type="term" value="P:intracellular protein transport"/>
    <property type="evidence" value="ECO:0007669"/>
    <property type="project" value="InterPro"/>
</dbReference>
<dbReference type="InterPro" id="IPR036465">
    <property type="entry name" value="vWFA_dom_sf"/>
</dbReference>
<evidence type="ECO:0000256" key="1">
    <source>
        <dbReference type="ARBA" id="ARBA00022741"/>
    </source>
</evidence>
<name>A0A8S3ZQP5_9EUPU</name>
<dbReference type="Gene3D" id="2.30.30.380">
    <property type="entry name" value="Zn-finger domain of Sec23/24"/>
    <property type="match status" value="1"/>
</dbReference>
<dbReference type="GO" id="GO:0003924">
    <property type="term" value="F:GTPase activity"/>
    <property type="evidence" value="ECO:0007669"/>
    <property type="project" value="InterPro"/>
</dbReference>
<protein>
    <recommendedName>
        <fullName evidence="7">Circularly permutated Ras protein 1</fullName>
    </recommendedName>
</protein>
<dbReference type="GO" id="GO:0006888">
    <property type="term" value="P:endoplasmic reticulum to Golgi vesicle-mediated transport"/>
    <property type="evidence" value="ECO:0007669"/>
    <property type="project" value="InterPro"/>
</dbReference>
<dbReference type="SUPFAM" id="SSF52540">
    <property type="entry name" value="P-loop containing nucleoside triphosphate hydrolases"/>
    <property type="match status" value="2"/>
</dbReference>
<dbReference type="PROSITE" id="PS51421">
    <property type="entry name" value="RAS"/>
    <property type="match status" value="1"/>
</dbReference>
<dbReference type="GO" id="GO:0030127">
    <property type="term" value="C:COPII vesicle coat"/>
    <property type="evidence" value="ECO:0007669"/>
    <property type="project" value="InterPro"/>
</dbReference>
<keyword evidence="1" id="KW-0547">Nucleotide-binding</keyword>
<dbReference type="InterPro" id="IPR027417">
    <property type="entry name" value="P-loop_NTPase"/>
</dbReference>
<dbReference type="SMART" id="SM00173">
    <property type="entry name" value="RAS"/>
    <property type="match status" value="1"/>
</dbReference>
<dbReference type="SUPFAM" id="SSF53300">
    <property type="entry name" value="vWA-like"/>
    <property type="match status" value="1"/>
</dbReference>
<evidence type="ECO:0000313" key="5">
    <source>
        <dbReference type="EMBL" id="CAG5129696.1"/>
    </source>
</evidence>
<dbReference type="PRINTS" id="PR00449">
    <property type="entry name" value="RASTRNSFRMNG"/>
</dbReference>
<evidence type="ECO:0000256" key="2">
    <source>
        <dbReference type="ARBA" id="ARBA00023134"/>
    </source>
</evidence>
<dbReference type="NCBIfam" id="TIGR00231">
    <property type="entry name" value="small_GTP"/>
    <property type="match status" value="1"/>
</dbReference>
<dbReference type="InterPro" id="IPR002035">
    <property type="entry name" value="VWF_A"/>
</dbReference>
<dbReference type="InterPro" id="IPR005225">
    <property type="entry name" value="Small_GTP-bd"/>
</dbReference>
<accession>A0A8S3ZQP5</accession>
<reference evidence="5" key="1">
    <citation type="submission" date="2021-04" db="EMBL/GenBank/DDBJ databases">
        <authorList>
            <consortium name="Molecular Ecology Group"/>
        </authorList>
    </citation>
    <scope>NUCLEOTIDE SEQUENCE</scope>
</reference>
<dbReference type="InterPro" id="IPR020849">
    <property type="entry name" value="Small_GTPase_Ras-type"/>
</dbReference>
<feature type="domain" description="VWFA" evidence="4">
    <location>
        <begin position="361"/>
        <end position="600"/>
    </location>
</feature>
<organism evidence="5 6">
    <name type="scientific">Candidula unifasciata</name>
    <dbReference type="NCBI Taxonomy" id="100452"/>
    <lineage>
        <taxon>Eukaryota</taxon>
        <taxon>Metazoa</taxon>
        <taxon>Spiralia</taxon>
        <taxon>Lophotrochozoa</taxon>
        <taxon>Mollusca</taxon>
        <taxon>Gastropoda</taxon>
        <taxon>Heterobranchia</taxon>
        <taxon>Euthyneura</taxon>
        <taxon>Panpulmonata</taxon>
        <taxon>Eupulmonata</taxon>
        <taxon>Stylommatophora</taxon>
        <taxon>Helicina</taxon>
        <taxon>Helicoidea</taxon>
        <taxon>Geomitridae</taxon>
        <taxon>Candidula</taxon>
    </lineage>
</organism>
<dbReference type="SUPFAM" id="SSF81995">
    <property type="entry name" value="beta-sandwich domain of Sec23/24"/>
    <property type="match status" value="1"/>
</dbReference>
<dbReference type="EMBL" id="CAJHNH020003635">
    <property type="protein sequence ID" value="CAG5129696.1"/>
    <property type="molecule type" value="Genomic_DNA"/>
</dbReference>
<dbReference type="Gene3D" id="3.40.50.300">
    <property type="entry name" value="P-loop containing nucleotide triphosphate hydrolases"/>
    <property type="match status" value="2"/>
</dbReference>
<dbReference type="PANTHER" id="PTHR24070">
    <property type="entry name" value="RAS, DI-RAS, AND RHEB FAMILY MEMBERS OF SMALL GTPASE SUPERFAMILY"/>
    <property type="match status" value="1"/>
</dbReference>
<comment type="caution">
    <text evidence="5">The sequence shown here is derived from an EMBL/GenBank/DDBJ whole genome shotgun (WGS) entry which is preliminary data.</text>
</comment>
<dbReference type="Pfam" id="PF00071">
    <property type="entry name" value="Ras"/>
    <property type="match status" value="2"/>
</dbReference>
<dbReference type="SMART" id="SM00175">
    <property type="entry name" value="RAB"/>
    <property type="match status" value="1"/>
</dbReference>
<evidence type="ECO:0000259" key="3">
    <source>
        <dbReference type="PROSITE" id="PS50030"/>
    </source>
</evidence>
<sequence>MELGSKFVYLGNTDEDVEEVVECNGVVLSDSESEDSADDAEDCLLDILDTAGQEEYSSLRDQYVRTGDGFVIIYSITDRNSFTQAESIFNWLVRIKQTTPHTILVANKQDLLSGATVTTQEGQDLAKKLAVPFFETSAKTGEGVTEAMTGLIKIIPRTSIKYKIVMLGSGAVGKSCITLRFVSNTFLDDYDPTIEDSYRKMIKVQGLPKMSKNKQKSLEEKLKMVPEKSYAKSRGSIAGIPPLPPRAGITITERKTDANVVLIPLRILEDEPNLVTGDPITCAQCLAVLTSTAVLKADGEAKKWECEFCFHSNGGLNISENEVPKADSIDFMLIPAPPQTATEETVEEVVVEKKKVTTKGVTVYCMDVSGSMQGLCRVPESHVAWREERTFGTETVSQVTRLDCIKRAIQRQIEQLKEENPTKQVLLVVFDTDVHVKSGGTTETFPIFQQLERKSFQELLQLGVGLSRDYPLKSIEESFESVNQAVTYLRADSSTALGPALSICAGFVSNIPGSEIVLCTDGEPNVGIGSHTSRGFDREFYRTVGDYARSKDITINILAVGEDSVQLRTVSEAAERSGGLTNRLNPVEMMRQLRLIAQNVVIAYSVSVRFYLHPNFFFDEIGFPDNLSRLDKEVGNVRKETELTFRYKPNDAKKSDIQQMSSVPFQIQITYTRLDGMRCLRVLSKAAPTTTSRKEMEENIDVSVMGAAAMKSTAYMTKAGKSREAQHHLKLAFESKMASWDVMLTEDQEKLVSGITLVCYRADLGDTVYSAVQLAANVTAASQYSTDRKMPVLKSKVASKGTKEAYYAYKDSY</sequence>
<dbReference type="InterPro" id="IPR036174">
    <property type="entry name" value="Znf_Sec23_Sec24_sf"/>
</dbReference>
<dbReference type="Proteomes" id="UP000678393">
    <property type="component" value="Unassembled WGS sequence"/>
</dbReference>
<dbReference type="GO" id="GO:0007165">
    <property type="term" value="P:signal transduction"/>
    <property type="evidence" value="ECO:0007669"/>
    <property type="project" value="InterPro"/>
</dbReference>
<evidence type="ECO:0008006" key="7">
    <source>
        <dbReference type="Google" id="ProtNLM"/>
    </source>
</evidence>
<evidence type="ECO:0000259" key="4">
    <source>
        <dbReference type="PROSITE" id="PS50234"/>
    </source>
</evidence>
<dbReference type="GO" id="GO:0008270">
    <property type="term" value="F:zinc ion binding"/>
    <property type="evidence" value="ECO:0007669"/>
    <property type="project" value="InterPro"/>
</dbReference>
<dbReference type="PROSITE" id="PS50234">
    <property type="entry name" value="VWFA"/>
    <property type="match status" value="1"/>
</dbReference>
<dbReference type="Gene3D" id="3.40.50.410">
    <property type="entry name" value="von Willebrand factor, type A domain"/>
    <property type="match status" value="1"/>
</dbReference>
<keyword evidence="2" id="KW-0342">GTP-binding</keyword>
<gene>
    <name evidence="5" type="ORF">CUNI_LOCUS15254</name>
</gene>
<dbReference type="SUPFAM" id="SSF82919">
    <property type="entry name" value="Zn-finger domain of Sec23/24"/>
    <property type="match status" value="1"/>
</dbReference>
<keyword evidence="6" id="KW-1185">Reference proteome</keyword>
<dbReference type="GO" id="GO:0005525">
    <property type="term" value="F:GTP binding"/>
    <property type="evidence" value="ECO:0007669"/>
    <property type="project" value="UniProtKB-KW"/>
</dbReference>
<dbReference type="AlphaFoldDB" id="A0A8S3ZQP5"/>
<dbReference type="InterPro" id="IPR015940">
    <property type="entry name" value="UBA"/>
</dbReference>
<dbReference type="SMART" id="SM00174">
    <property type="entry name" value="RHO"/>
    <property type="match status" value="1"/>
</dbReference>
<feature type="domain" description="UBA" evidence="3">
    <location>
        <begin position="450"/>
        <end position="492"/>
    </location>
</feature>
<dbReference type="PROSITE" id="PS51419">
    <property type="entry name" value="RAB"/>
    <property type="match status" value="1"/>
</dbReference>
<dbReference type="PROSITE" id="PS50030">
    <property type="entry name" value="UBA"/>
    <property type="match status" value="1"/>
</dbReference>
<dbReference type="OrthoDB" id="1724672at2759"/>
<evidence type="ECO:0000313" key="6">
    <source>
        <dbReference type="Proteomes" id="UP000678393"/>
    </source>
</evidence>
<dbReference type="InterPro" id="IPR001806">
    <property type="entry name" value="Small_GTPase"/>
</dbReference>